<gene>
    <name evidence="1" type="ORF">Salat_2574100</name>
</gene>
<dbReference type="EMBL" id="JACGWO010000010">
    <property type="protein sequence ID" value="KAK4417484.1"/>
    <property type="molecule type" value="Genomic_DNA"/>
</dbReference>
<dbReference type="Proteomes" id="UP001293254">
    <property type="component" value="Unassembled WGS sequence"/>
</dbReference>
<accession>A0AAE2CCV5</accession>
<proteinExistence type="predicted"/>
<sequence length="134" mass="15029">MSMPLCWLGAYGWNGGLAAEEAKRQLEDLERTRKEKERKQEANLAHLKSKIIGLHARLEDSSLKPHEYPTIEEGKRVLEFVEAGHPLEPIPSNFLDIHAGLVDAPEPDEEVPSELPEILVWTNQGEEALEAPSD</sequence>
<dbReference type="AlphaFoldDB" id="A0AAE2CCV5"/>
<evidence type="ECO:0000313" key="2">
    <source>
        <dbReference type="Proteomes" id="UP001293254"/>
    </source>
</evidence>
<reference evidence="1" key="2">
    <citation type="journal article" date="2024" name="Plant">
        <title>Genomic evolution and insights into agronomic trait innovations of Sesamum species.</title>
        <authorList>
            <person name="Miao H."/>
            <person name="Wang L."/>
            <person name="Qu L."/>
            <person name="Liu H."/>
            <person name="Sun Y."/>
            <person name="Le M."/>
            <person name="Wang Q."/>
            <person name="Wei S."/>
            <person name="Zheng Y."/>
            <person name="Lin W."/>
            <person name="Duan Y."/>
            <person name="Cao H."/>
            <person name="Xiong S."/>
            <person name="Wang X."/>
            <person name="Wei L."/>
            <person name="Li C."/>
            <person name="Ma Q."/>
            <person name="Ju M."/>
            <person name="Zhao R."/>
            <person name="Li G."/>
            <person name="Mu C."/>
            <person name="Tian Q."/>
            <person name="Mei H."/>
            <person name="Zhang T."/>
            <person name="Gao T."/>
            <person name="Zhang H."/>
        </authorList>
    </citation>
    <scope>NUCLEOTIDE SEQUENCE</scope>
    <source>
        <strain evidence="1">3651</strain>
    </source>
</reference>
<organism evidence="1 2">
    <name type="scientific">Sesamum alatum</name>
    <dbReference type="NCBI Taxonomy" id="300844"/>
    <lineage>
        <taxon>Eukaryota</taxon>
        <taxon>Viridiplantae</taxon>
        <taxon>Streptophyta</taxon>
        <taxon>Embryophyta</taxon>
        <taxon>Tracheophyta</taxon>
        <taxon>Spermatophyta</taxon>
        <taxon>Magnoliopsida</taxon>
        <taxon>eudicotyledons</taxon>
        <taxon>Gunneridae</taxon>
        <taxon>Pentapetalae</taxon>
        <taxon>asterids</taxon>
        <taxon>lamiids</taxon>
        <taxon>Lamiales</taxon>
        <taxon>Pedaliaceae</taxon>
        <taxon>Sesamum</taxon>
    </lineage>
</organism>
<name>A0AAE2CCV5_9LAMI</name>
<protein>
    <submittedName>
        <fullName evidence="1">Uncharacterized protein</fullName>
    </submittedName>
</protein>
<evidence type="ECO:0000313" key="1">
    <source>
        <dbReference type="EMBL" id="KAK4417484.1"/>
    </source>
</evidence>
<reference evidence="1" key="1">
    <citation type="submission" date="2020-06" db="EMBL/GenBank/DDBJ databases">
        <authorList>
            <person name="Li T."/>
            <person name="Hu X."/>
            <person name="Zhang T."/>
            <person name="Song X."/>
            <person name="Zhang H."/>
            <person name="Dai N."/>
            <person name="Sheng W."/>
            <person name="Hou X."/>
            <person name="Wei L."/>
        </authorList>
    </citation>
    <scope>NUCLEOTIDE SEQUENCE</scope>
    <source>
        <strain evidence="1">3651</strain>
        <tissue evidence="1">Leaf</tissue>
    </source>
</reference>
<comment type="caution">
    <text evidence="1">The sequence shown here is derived from an EMBL/GenBank/DDBJ whole genome shotgun (WGS) entry which is preliminary data.</text>
</comment>
<keyword evidence="2" id="KW-1185">Reference proteome</keyword>